<accession>X0H349</accession>
<dbReference type="AlphaFoldDB" id="X0H349"/>
<proteinExistence type="predicted"/>
<name>X0H349_FUSOX</name>
<dbReference type="HOGENOM" id="CLU_3299441_0_0_1"/>
<gene>
    <name evidence="1" type="ORF">FOPG_17378</name>
</gene>
<dbReference type="Proteomes" id="UP000030676">
    <property type="component" value="Unassembled WGS sequence"/>
</dbReference>
<dbReference type="EMBL" id="JH659039">
    <property type="protein sequence ID" value="EXL66446.1"/>
    <property type="molecule type" value="Genomic_DNA"/>
</dbReference>
<organism evidence="1">
    <name type="scientific">Fusarium oxysporum f. sp. conglutinans race 2 54008</name>
    <dbReference type="NCBI Taxonomy" id="1089457"/>
    <lineage>
        <taxon>Eukaryota</taxon>
        <taxon>Fungi</taxon>
        <taxon>Dikarya</taxon>
        <taxon>Ascomycota</taxon>
        <taxon>Pezizomycotina</taxon>
        <taxon>Sordariomycetes</taxon>
        <taxon>Hypocreomycetidae</taxon>
        <taxon>Hypocreales</taxon>
        <taxon>Nectriaceae</taxon>
        <taxon>Fusarium</taxon>
        <taxon>Fusarium oxysporum species complex</taxon>
    </lineage>
</organism>
<evidence type="ECO:0000313" key="1">
    <source>
        <dbReference type="EMBL" id="EXL66446.1"/>
    </source>
</evidence>
<protein>
    <submittedName>
        <fullName evidence="1">Uncharacterized protein</fullName>
    </submittedName>
</protein>
<reference evidence="1" key="1">
    <citation type="submission" date="2011-11" db="EMBL/GenBank/DDBJ databases">
        <title>The Genome Sequence of Fusarium oxysporum PHW808.</title>
        <authorList>
            <consortium name="The Broad Institute Genome Sequencing Platform"/>
            <person name="Ma L.-J."/>
            <person name="Gale L.R."/>
            <person name="Schwartz D.C."/>
            <person name="Zhou S."/>
            <person name="Corby-Kistler H."/>
            <person name="Young S.K."/>
            <person name="Zeng Q."/>
            <person name="Gargeya S."/>
            <person name="Fitzgerald M."/>
            <person name="Haas B."/>
            <person name="Abouelleil A."/>
            <person name="Alvarado L."/>
            <person name="Arachchi H.M."/>
            <person name="Berlin A."/>
            <person name="Brown A."/>
            <person name="Chapman S.B."/>
            <person name="Chen Z."/>
            <person name="Dunbar C."/>
            <person name="Freedman E."/>
            <person name="Gearin G."/>
            <person name="Goldberg J."/>
            <person name="Griggs A."/>
            <person name="Gujja S."/>
            <person name="Heiman D."/>
            <person name="Howarth C."/>
            <person name="Larson L."/>
            <person name="Lui A."/>
            <person name="MacDonald P.J.P."/>
            <person name="Montmayeur A."/>
            <person name="Murphy C."/>
            <person name="Neiman D."/>
            <person name="Pearson M."/>
            <person name="Priest M."/>
            <person name="Roberts A."/>
            <person name="Saif S."/>
            <person name="Shea T."/>
            <person name="Shenoy N."/>
            <person name="Sisk P."/>
            <person name="Stolte C."/>
            <person name="Sykes S."/>
            <person name="Wortman J."/>
            <person name="Nusbaum C."/>
            <person name="Birren B."/>
        </authorList>
    </citation>
    <scope>NUCLEOTIDE SEQUENCE [LARGE SCALE GENOMIC DNA]</scope>
    <source>
        <strain evidence="1">54008</strain>
    </source>
</reference>
<reference evidence="1" key="2">
    <citation type="submission" date="2012-05" db="EMBL/GenBank/DDBJ databases">
        <title>The Genome Annotation of Fusarium oxysporum PHW808.</title>
        <authorList>
            <consortium name="The Broad Institute Genomics Platform"/>
            <person name="Ma L.-J."/>
            <person name="Corby-Kistler H."/>
            <person name="Broz K."/>
            <person name="Gale L.R."/>
            <person name="Jonkers W."/>
            <person name="O'Donnell K."/>
            <person name="Ploetz R."/>
            <person name="Steinberg C."/>
            <person name="Schwartz D.C."/>
            <person name="VanEtten H."/>
            <person name="Zhou S."/>
            <person name="Young S.K."/>
            <person name="Zeng Q."/>
            <person name="Gargeya S."/>
            <person name="Fitzgerald M."/>
            <person name="Abouelleil A."/>
            <person name="Alvarado L."/>
            <person name="Chapman S.B."/>
            <person name="Gainer-Dewar J."/>
            <person name="Goldberg J."/>
            <person name="Griggs A."/>
            <person name="Gujja S."/>
            <person name="Hansen M."/>
            <person name="Howarth C."/>
            <person name="Imamovic A."/>
            <person name="Ireland A."/>
            <person name="Larimer J."/>
            <person name="McCowan C."/>
            <person name="Murphy C."/>
            <person name="Pearson M."/>
            <person name="Poon T.W."/>
            <person name="Priest M."/>
            <person name="Roberts A."/>
            <person name="Saif S."/>
            <person name="Shea T."/>
            <person name="Sykes S."/>
            <person name="Wortman J."/>
            <person name="Nusbaum C."/>
            <person name="Birren B."/>
        </authorList>
    </citation>
    <scope>NUCLEOTIDE SEQUENCE</scope>
    <source>
        <strain evidence="1">54008</strain>
    </source>
</reference>
<sequence length="36" mass="3888">MADGGTALSYNVPMGYNLGHDLGGFFKWQEENIVGV</sequence>